<accession>A0A5N5SJ21</accession>
<name>A0A5N5SJ21_9CRUS</name>
<dbReference type="GO" id="GO:0006357">
    <property type="term" value="P:regulation of transcription by RNA polymerase II"/>
    <property type="evidence" value="ECO:0007669"/>
    <property type="project" value="TreeGrafter"/>
</dbReference>
<dbReference type="SUPFAM" id="SSF53098">
    <property type="entry name" value="Ribonuclease H-like"/>
    <property type="match status" value="1"/>
</dbReference>
<proteinExistence type="predicted"/>
<evidence type="ECO:0000313" key="4">
    <source>
        <dbReference type="EMBL" id="KAB7500877.1"/>
    </source>
</evidence>
<organism evidence="2 5">
    <name type="scientific">Armadillidium nasatum</name>
    <dbReference type="NCBI Taxonomy" id="96803"/>
    <lineage>
        <taxon>Eukaryota</taxon>
        <taxon>Metazoa</taxon>
        <taxon>Ecdysozoa</taxon>
        <taxon>Arthropoda</taxon>
        <taxon>Crustacea</taxon>
        <taxon>Multicrustacea</taxon>
        <taxon>Malacostraca</taxon>
        <taxon>Eumalacostraca</taxon>
        <taxon>Peracarida</taxon>
        <taxon>Isopoda</taxon>
        <taxon>Oniscidea</taxon>
        <taxon>Crinocheta</taxon>
        <taxon>Armadillidiidae</taxon>
        <taxon>Armadillidium</taxon>
    </lineage>
</organism>
<evidence type="ECO:0000259" key="1">
    <source>
        <dbReference type="Pfam" id="PF04937"/>
    </source>
</evidence>
<dbReference type="PANTHER" id="PTHR46169:SF29">
    <property type="entry name" value="DNA REPLICATION-RELATED ELEMENT FACTOR, ISOFORM A"/>
    <property type="match status" value="1"/>
</dbReference>
<dbReference type="PANTHER" id="PTHR46169">
    <property type="entry name" value="DNA REPLICATION-RELATED ELEMENT FACTOR, ISOFORM A"/>
    <property type="match status" value="1"/>
</dbReference>
<feature type="domain" description="DUF659" evidence="1">
    <location>
        <begin position="85"/>
        <end position="237"/>
    </location>
</feature>
<dbReference type="InterPro" id="IPR007021">
    <property type="entry name" value="DUF659"/>
</dbReference>
<dbReference type="GO" id="GO:0005634">
    <property type="term" value="C:nucleus"/>
    <property type="evidence" value="ECO:0007669"/>
    <property type="project" value="TreeGrafter"/>
</dbReference>
<dbReference type="InterPro" id="IPR052717">
    <property type="entry name" value="Vacuolar_transposase_reg"/>
</dbReference>
<evidence type="ECO:0000313" key="3">
    <source>
        <dbReference type="EMBL" id="KAB7500034.1"/>
    </source>
</evidence>
<protein>
    <recommendedName>
        <fullName evidence="1">DUF659 domain-containing protein</fullName>
    </recommendedName>
</protein>
<dbReference type="Pfam" id="PF04937">
    <property type="entry name" value="DUF659"/>
    <property type="match status" value="1"/>
</dbReference>
<evidence type="ECO:0000313" key="2">
    <source>
        <dbReference type="EMBL" id="KAB7493832.1"/>
    </source>
</evidence>
<dbReference type="AlphaFoldDB" id="A0A5N5SJ21"/>
<dbReference type="EMBL" id="SEYY01024864">
    <property type="protein sequence ID" value="KAB7493832.1"/>
    <property type="molecule type" value="Genomic_DNA"/>
</dbReference>
<comment type="caution">
    <text evidence="2">The sequence shown here is derived from an EMBL/GenBank/DDBJ whole genome shotgun (WGS) entry which is preliminary data.</text>
</comment>
<sequence>MDLTDVEGDSPTCSMASSMKTWLSDTSKTQRKLSEYTIKTTTAQKEILDQKISKFFYANNVSFLSVESKYFVEMIQALRPGYSPPSRRNLAGPLLDIAHNEVENNLKSQLNEVEGKVCITLCMDGWSSVKNDPIIATSMHTGKQSFLLSTIDSGSDKKNAEYCLKCLKEAVDEVKEKYNSKVFAFCSDNEAKMKLLKEKMKEDDELKTIISYGCSAHYINLLEQEVTPNSILKYIIQIQKFFRNHHQPHGWLKEKGGLMPQIPNDTRWNSQQACINTFIQNYYKYVEIANEDKLEMSITNILSNPSLYREAQHLQKQVDVVSKALDKLQSDTATLSIAVNEWLVLLESEVLDPYKANIRKRMEEATEPFFFVANMMDPQYLG</sequence>
<evidence type="ECO:0000313" key="5">
    <source>
        <dbReference type="Proteomes" id="UP000326759"/>
    </source>
</evidence>
<reference evidence="2 5" key="1">
    <citation type="journal article" date="2019" name="PLoS Biol.">
        <title>Sex chromosomes control vertical transmission of feminizing Wolbachia symbionts in an isopod.</title>
        <authorList>
            <person name="Becking T."/>
            <person name="Chebbi M.A."/>
            <person name="Giraud I."/>
            <person name="Moumen B."/>
            <person name="Laverre T."/>
            <person name="Caubet Y."/>
            <person name="Peccoud J."/>
            <person name="Gilbert C."/>
            <person name="Cordaux R."/>
        </authorList>
    </citation>
    <scope>NUCLEOTIDE SEQUENCE [LARGE SCALE GENOMIC DNA]</scope>
    <source>
        <strain evidence="2">ANa2</strain>
        <tissue evidence="2">Whole body excluding digestive tract and cuticle</tissue>
    </source>
</reference>
<dbReference type="OrthoDB" id="6350845at2759"/>
<dbReference type="EMBL" id="SEYY01015599">
    <property type="protein sequence ID" value="KAB7500034.1"/>
    <property type="molecule type" value="Genomic_DNA"/>
</dbReference>
<keyword evidence="5" id="KW-1185">Reference proteome</keyword>
<dbReference type="Proteomes" id="UP000326759">
    <property type="component" value="Unassembled WGS sequence"/>
</dbReference>
<dbReference type="InterPro" id="IPR012337">
    <property type="entry name" value="RNaseH-like_sf"/>
</dbReference>
<dbReference type="EMBL" id="SEYY01012332">
    <property type="protein sequence ID" value="KAB7500877.1"/>
    <property type="molecule type" value="Genomic_DNA"/>
</dbReference>
<gene>
    <name evidence="2" type="ORF">Anas_12800</name>
    <name evidence="3" type="ORF">Anas_13409</name>
    <name evidence="4" type="ORF">Anas_14546</name>
</gene>